<dbReference type="RefSeq" id="XP_003289070.1">
    <property type="nucleotide sequence ID" value="XM_003289022.1"/>
</dbReference>
<reference evidence="3" key="1">
    <citation type="journal article" date="2011" name="Genome Biol.">
        <title>Comparative genomics of the social amoebae Dictyostelium discoideum and Dictyostelium purpureum.</title>
        <authorList>
            <consortium name="US DOE Joint Genome Institute (JGI-PGF)"/>
            <person name="Sucgang R."/>
            <person name="Kuo A."/>
            <person name="Tian X."/>
            <person name="Salerno W."/>
            <person name="Parikh A."/>
            <person name="Feasley C.L."/>
            <person name="Dalin E."/>
            <person name="Tu H."/>
            <person name="Huang E."/>
            <person name="Barry K."/>
            <person name="Lindquist E."/>
            <person name="Shapiro H."/>
            <person name="Bruce D."/>
            <person name="Schmutz J."/>
            <person name="Salamov A."/>
            <person name="Fey P."/>
            <person name="Gaudet P."/>
            <person name="Anjard C."/>
            <person name="Babu M.M."/>
            <person name="Basu S."/>
            <person name="Bushmanova Y."/>
            <person name="van der Wel H."/>
            <person name="Katoh-Kurasawa M."/>
            <person name="Dinh C."/>
            <person name="Coutinho P.M."/>
            <person name="Saito T."/>
            <person name="Elias M."/>
            <person name="Schaap P."/>
            <person name="Kay R.R."/>
            <person name="Henrissat B."/>
            <person name="Eichinger L."/>
            <person name="Rivero F."/>
            <person name="Putnam N.H."/>
            <person name="West C.M."/>
            <person name="Loomis W.F."/>
            <person name="Chisholm R.L."/>
            <person name="Shaulsky G."/>
            <person name="Strassmann J.E."/>
            <person name="Queller D.C."/>
            <person name="Kuspa A."/>
            <person name="Grigoriev I.V."/>
        </authorList>
    </citation>
    <scope>NUCLEOTIDE SEQUENCE [LARGE SCALE GENOMIC DNA]</scope>
    <source>
        <strain evidence="3">QSDP1</strain>
    </source>
</reference>
<dbReference type="AlphaFoldDB" id="F0ZNT7"/>
<sequence>MIFNAITKLGSFSNDAKNNNKINNSDSSSSSSSFGNNENSKFVWKTRWTTYKSYTLYTGRHGYWNSY</sequence>
<name>F0ZNT7_DICPU</name>
<dbReference type="VEuPathDB" id="AmoebaDB:DICPUDRAFT_92227"/>
<dbReference type="GeneID" id="10499904"/>
<evidence type="ECO:0000313" key="2">
    <source>
        <dbReference type="EMBL" id="EGC34396.1"/>
    </source>
</evidence>
<dbReference type="EMBL" id="GL871099">
    <property type="protein sequence ID" value="EGC34396.1"/>
    <property type="molecule type" value="Genomic_DNA"/>
</dbReference>
<dbReference type="KEGG" id="dpp:DICPUDRAFT_92227"/>
<organism evidence="2 3">
    <name type="scientific">Dictyostelium purpureum</name>
    <name type="common">Slime mold</name>
    <dbReference type="NCBI Taxonomy" id="5786"/>
    <lineage>
        <taxon>Eukaryota</taxon>
        <taxon>Amoebozoa</taxon>
        <taxon>Evosea</taxon>
        <taxon>Eumycetozoa</taxon>
        <taxon>Dictyostelia</taxon>
        <taxon>Dictyosteliales</taxon>
        <taxon>Dictyosteliaceae</taxon>
        <taxon>Dictyostelium</taxon>
    </lineage>
</organism>
<keyword evidence="3" id="KW-1185">Reference proteome</keyword>
<evidence type="ECO:0000313" key="3">
    <source>
        <dbReference type="Proteomes" id="UP000001064"/>
    </source>
</evidence>
<evidence type="ECO:0000256" key="1">
    <source>
        <dbReference type="SAM" id="MobiDB-lite"/>
    </source>
</evidence>
<accession>F0ZNT7</accession>
<gene>
    <name evidence="2" type="ORF">DICPUDRAFT_92227</name>
</gene>
<feature type="region of interest" description="Disordered" evidence="1">
    <location>
        <begin position="10"/>
        <end position="38"/>
    </location>
</feature>
<dbReference type="InParanoid" id="F0ZNT7"/>
<protein>
    <submittedName>
        <fullName evidence="2">Expressed protein</fullName>
    </submittedName>
</protein>
<dbReference type="Proteomes" id="UP000001064">
    <property type="component" value="Unassembled WGS sequence"/>
</dbReference>
<feature type="compositionally biased region" description="Low complexity" evidence="1">
    <location>
        <begin position="12"/>
        <end position="38"/>
    </location>
</feature>
<proteinExistence type="predicted"/>